<feature type="domain" description="CCHC-type" evidence="3">
    <location>
        <begin position="187"/>
        <end position="203"/>
    </location>
</feature>
<keyword evidence="1" id="KW-0863">Zinc-finger</keyword>
<dbReference type="PANTHER" id="PTHR47592:SF31">
    <property type="entry name" value="ZINC FINGER, CCHC-TYPE-RELATED"/>
    <property type="match status" value="1"/>
</dbReference>
<dbReference type="SUPFAM" id="SSF57756">
    <property type="entry name" value="Retrovirus zinc finger-like domains"/>
    <property type="match status" value="1"/>
</dbReference>
<dbReference type="PANTHER" id="PTHR47592">
    <property type="entry name" value="PBF68 PROTEIN"/>
    <property type="match status" value="1"/>
</dbReference>
<dbReference type="InterPro" id="IPR054722">
    <property type="entry name" value="PolX-like_BBD"/>
</dbReference>
<evidence type="ECO:0000256" key="2">
    <source>
        <dbReference type="SAM" id="MobiDB-lite"/>
    </source>
</evidence>
<evidence type="ECO:0000259" key="3">
    <source>
        <dbReference type="PROSITE" id="PS50158"/>
    </source>
</evidence>
<sequence length="595" mass="66837">MPSGKQENTWKLLNRKTVGMIRQFIEDSVFQHVANDTNAYELWEKLKCMYERENALNKASIMRRLVKLDYRDGHSVVEHLNDFQGLINQFSSMKLVLDDELQALLLLSSLPESWETLVVSLSNSAPEGKLTMDVVKSSLLNEEARRRDLGSSSYSDQAQVAQIEGRGRHRHRDFESRGRSKSRSEVKCFYCDKPGHKISQCRKMKRDKAQQKEENGQTSEKKEEKDTAALADADDLFFVFDDTNFDVAFQDCTWIIDSGASCHLTPHREFFSSYTSGDFGYVKMGKGDKSSKIVGMGTVCLKSNTGCRLTLRDVRHVPEFQYNLISAGGLDGNGYVSRLSEGKWKLTKGSLIVARDYGGEDGEKCCGDDVARDGDVLEPPHSEHGVPPQRDPQMGIFERDCYRDEVKKVHQSEWFQAKRDEVISLLDGHGHSLVKLHGSKRALKSHRVFKLKRRECCSQPTDLAQLVVKDNADEDGHQRDHSLTTKVSGANAICFGCTEKFGMLDIEVVLLYNSGDVTGSLDAPMNKLGGAQPSLSRYDTVSVQARTEKRMKPRRKILNLSASMKAMRKKDQKRSSSSPTKSSPQGYSLVAAAYA</sequence>
<feature type="region of interest" description="Disordered" evidence="2">
    <location>
        <begin position="560"/>
        <end position="587"/>
    </location>
</feature>
<gene>
    <name evidence="4" type="ORF">CCAM_LOCUS9243</name>
</gene>
<protein>
    <recommendedName>
        <fullName evidence="3">CCHC-type domain-containing protein</fullName>
    </recommendedName>
</protein>
<feature type="compositionally biased region" description="Basic and acidic residues" evidence="2">
    <location>
        <begin position="207"/>
        <end position="226"/>
    </location>
</feature>
<dbReference type="InterPro" id="IPR036875">
    <property type="entry name" value="Znf_CCHC_sf"/>
</dbReference>
<evidence type="ECO:0000313" key="4">
    <source>
        <dbReference type="EMBL" id="VFQ67467.1"/>
    </source>
</evidence>
<dbReference type="Pfam" id="PF22936">
    <property type="entry name" value="Pol_BBD"/>
    <property type="match status" value="1"/>
</dbReference>
<keyword evidence="1" id="KW-0862">Zinc</keyword>
<evidence type="ECO:0000256" key="1">
    <source>
        <dbReference type="PROSITE-ProRule" id="PRU00047"/>
    </source>
</evidence>
<feature type="compositionally biased region" description="Low complexity" evidence="2">
    <location>
        <begin position="575"/>
        <end position="584"/>
    </location>
</feature>
<dbReference type="Gene3D" id="4.10.60.10">
    <property type="entry name" value="Zinc finger, CCHC-type"/>
    <property type="match status" value="1"/>
</dbReference>
<dbReference type="OrthoDB" id="1283342at2759"/>
<keyword evidence="1" id="KW-0479">Metal-binding</keyword>
<proteinExistence type="predicted"/>
<reference evidence="4 5" key="1">
    <citation type="submission" date="2018-04" db="EMBL/GenBank/DDBJ databases">
        <authorList>
            <person name="Vogel A."/>
        </authorList>
    </citation>
    <scope>NUCLEOTIDE SEQUENCE [LARGE SCALE GENOMIC DNA]</scope>
</reference>
<feature type="compositionally biased region" description="Polar residues" evidence="2">
    <location>
        <begin position="150"/>
        <end position="160"/>
    </location>
</feature>
<dbReference type="Pfam" id="PF14223">
    <property type="entry name" value="Retrotran_gag_2"/>
    <property type="match status" value="1"/>
</dbReference>
<feature type="region of interest" description="Disordered" evidence="2">
    <location>
        <begin position="146"/>
        <end position="179"/>
    </location>
</feature>
<evidence type="ECO:0000313" key="5">
    <source>
        <dbReference type="Proteomes" id="UP000595140"/>
    </source>
</evidence>
<dbReference type="GO" id="GO:0008270">
    <property type="term" value="F:zinc ion binding"/>
    <property type="evidence" value="ECO:0007669"/>
    <property type="project" value="UniProtKB-KW"/>
</dbReference>
<dbReference type="EMBL" id="OOIL02000613">
    <property type="protein sequence ID" value="VFQ67467.1"/>
    <property type="molecule type" value="Genomic_DNA"/>
</dbReference>
<dbReference type="PROSITE" id="PS50158">
    <property type="entry name" value="ZF_CCHC"/>
    <property type="match status" value="1"/>
</dbReference>
<dbReference type="InterPro" id="IPR001878">
    <property type="entry name" value="Znf_CCHC"/>
</dbReference>
<dbReference type="Proteomes" id="UP000595140">
    <property type="component" value="Unassembled WGS sequence"/>
</dbReference>
<dbReference type="AlphaFoldDB" id="A0A484KWC0"/>
<name>A0A484KWC0_9ASTE</name>
<dbReference type="GO" id="GO:0003676">
    <property type="term" value="F:nucleic acid binding"/>
    <property type="evidence" value="ECO:0007669"/>
    <property type="project" value="InterPro"/>
</dbReference>
<feature type="region of interest" description="Disordered" evidence="2">
    <location>
        <begin position="202"/>
        <end position="226"/>
    </location>
</feature>
<accession>A0A484KWC0</accession>
<keyword evidence="5" id="KW-1185">Reference proteome</keyword>
<organism evidence="4 5">
    <name type="scientific">Cuscuta campestris</name>
    <dbReference type="NCBI Taxonomy" id="132261"/>
    <lineage>
        <taxon>Eukaryota</taxon>
        <taxon>Viridiplantae</taxon>
        <taxon>Streptophyta</taxon>
        <taxon>Embryophyta</taxon>
        <taxon>Tracheophyta</taxon>
        <taxon>Spermatophyta</taxon>
        <taxon>Magnoliopsida</taxon>
        <taxon>eudicotyledons</taxon>
        <taxon>Gunneridae</taxon>
        <taxon>Pentapetalae</taxon>
        <taxon>asterids</taxon>
        <taxon>lamiids</taxon>
        <taxon>Solanales</taxon>
        <taxon>Convolvulaceae</taxon>
        <taxon>Cuscuteae</taxon>
        <taxon>Cuscuta</taxon>
        <taxon>Cuscuta subgen. Grammica</taxon>
        <taxon>Cuscuta sect. Cleistogrammica</taxon>
    </lineage>
</organism>